<dbReference type="AlphaFoldDB" id="A0A8G1RXV2"/>
<dbReference type="VEuPathDB" id="FungiDB:BO72DRAFT_36604"/>
<evidence type="ECO:0000313" key="1">
    <source>
        <dbReference type="EMBL" id="RAK79780.1"/>
    </source>
</evidence>
<proteinExistence type="predicted"/>
<sequence length="140" mass="16038">MGARHRSPPGTLSTYEVLYSGTNRLIASQDTISTELCSRKLGYISVRPALSSAFPSETGRWSSPLKAGAQARLRALIARYQRADGAFTRYMSWRGRVEEFPEQWLGRVGGREEKKRKRSLRRSTTYGVWAYFNEQQYYST</sequence>
<evidence type="ECO:0000313" key="2">
    <source>
        <dbReference type="Proteomes" id="UP000249789"/>
    </source>
</evidence>
<reference evidence="1 2" key="1">
    <citation type="submission" date="2018-02" db="EMBL/GenBank/DDBJ databases">
        <title>The genomes of Aspergillus section Nigri reveals drivers in fungal speciation.</title>
        <authorList>
            <consortium name="DOE Joint Genome Institute"/>
            <person name="Vesth T.C."/>
            <person name="Nybo J."/>
            <person name="Theobald S."/>
            <person name="Brandl J."/>
            <person name="Frisvad J.C."/>
            <person name="Nielsen K.F."/>
            <person name="Lyhne E.K."/>
            <person name="Kogle M.E."/>
            <person name="Kuo A."/>
            <person name="Riley R."/>
            <person name="Clum A."/>
            <person name="Nolan M."/>
            <person name="Lipzen A."/>
            <person name="Salamov A."/>
            <person name="Henrissat B."/>
            <person name="Wiebenga A."/>
            <person name="De vries R.P."/>
            <person name="Grigoriev I.V."/>
            <person name="Mortensen U.H."/>
            <person name="Andersen M.R."/>
            <person name="Baker S.E."/>
        </authorList>
    </citation>
    <scope>NUCLEOTIDE SEQUENCE [LARGE SCALE GENOMIC DNA]</scope>
    <source>
        <strain evidence="1 2">CBS 313.89</strain>
    </source>
</reference>
<organism evidence="1 2">
    <name type="scientific">Aspergillus fijiensis CBS 313.89</name>
    <dbReference type="NCBI Taxonomy" id="1448319"/>
    <lineage>
        <taxon>Eukaryota</taxon>
        <taxon>Fungi</taxon>
        <taxon>Dikarya</taxon>
        <taxon>Ascomycota</taxon>
        <taxon>Pezizomycotina</taxon>
        <taxon>Eurotiomycetes</taxon>
        <taxon>Eurotiomycetidae</taxon>
        <taxon>Eurotiales</taxon>
        <taxon>Aspergillaceae</taxon>
        <taxon>Aspergillus</taxon>
    </lineage>
</organism>
<dbReference type="Proteomes" id="UP000249789">
    <property type="component" value="Unassembled WGS sequence"/>
</dbReference>
<keyword evidence="2" id="KW-1185">Reference proteome</keyword>
<dbReference type="GeneID" id="63858108"/>
<gene>
    <name evidence="1" type="ORF">BO72DRAFT_36604</name>
</gene>
<dbReference type="RefSeq" id="XP_040803790.1">
    <property type="nucleotide sequence ID" value="XM_040940775.1"/>
</dbReference>
<accession>A0A8G1RXV2</accession>
<dbReference type="EMBL" id="KZ824632">
    <property type="protein sequence ID" value="RAK79780.1"/>
    <property type="molecule type" value="Genomic_DNA"/>
</dbReference>
<protein>
    <submittedName>
        <fullName evidence="1">Uncharacterized protein</fullName>
    </submittedName>
</protein>
<name>A0A8G1RXV2_9EURO</name>